<dbReference type="SMART" id="SM00960">
    <property type="entry name" value="Robl_LC7"/>
    <property type="match status" value="1"/>
</dbReference>
<organism evidence="2 3">
    <name type="scientific">Streptomyces albipurpureus</name>
    <dbReference type="NCBI Taxonomy" id="2897419"/>
    <lineage>
        <taxon>Bacteria</taxon>
        <taxon>Bacillati</taxon>
        <taxon>Actinomycetota</taxon>
        <taxon>Actinomycetes</taxon>
        <taxon>Kitasatosporales</taxon>
        <taxon>Streptomycetaceae</taxon>
        <taxon>Streptomyces</taxon>
    </lineage>
</organism>
<name>A0ABT0UQ73_9ACTN</name>
<evidence type="ECO:0000313" key="2">
    <source>
        <dbReference type="EMBL" id="MCM2390144.1"/>
    </source>
</evidence>
<dbReference type="Proteomes" id="UP001431429">
    <property type="component" value="Unassembled WGS sequence"/>
</dbReference>
<dbReference type="EMBL" id="JAMQAW010000023">
    <property type="protein sequence ID" value="MCM2390144.1"/>
    <property type="molecule type" value="Genomic_DNA"/>
</dbReference>
<evidence type="ECO:0000259" key="1">
    <source>
        <dbReference type="SMART" id="SM00960"/>
    </source>
</evidence>
<dbReference type="RefSeq" id="WP_250920475.1">
    <property type="nucleotide sequence ID" value="NZ_JAMQAW010000023.1"/>
</dbReference>
<dbReference type="InterPro" id="IPR004942">
    <property type="entry name" value="Roadblock/LAMTOR2_dom"/>
</dbReference>
<protein>
    <submittedName>
        <fullName evidence="2">Roadblock/LC7 domain-containing protein</fullName>
    </submittedName>
</protein>
<dbReference type="Gene3D" id="3.30.450.30">
    <property type="entry name" value="Dynein light chain 2a, cytoplasmic"/>
    <property type="match status" value="1"/>
</dbReference>
<comment type="caution">
    <text evidence="2">The sequence shown here is derived from an EMBL/GenBank/DDBJ whole genome shotgun (WGS) entry which is preliminary data.</text>
</comment>
<evidence type="ECO:0000313" key="3">
    <source>
        <dbReference type="Proteomes" id="UP001431429"/>
    </source>
</evidence>
<gene>
    <name evidence="2" type="ORF">NBG84_17915</name>
</gene>
<dbReference type="Pfam" id="PF03259">
    <property type="entry name" value="Robl_LC7"/>
    <property type="match status" value="1"/>
</dbReference>
<sequence length="139" mass="14267">MTAEADVLAELRRLRVRVPQLTGAFAARTDGVVLAADIGSTPEEAKERAERLAALTASVLGAAAQLSGVGGQGGFRELLVRGEQGYTGVYGAGPSAVLALLAGPRVNVGRLHLEARRAGARVGDLIDDALGALERPEAN</sequence>
<reference evidence="2" key="1">
    <citation type="submission" date="2022-06" db="EMBL/GenBank/DDBJ databases">
        <title>Genome public.</title>
        <authorList>
            <person name="Sun Q."/>
        </authorList>
    </citation>
    <scope>NUCLEOTIDE SEQUENCE</scope>
    <source>
        <strain evidence="2">CWNU-1</strain>
    </source>
</reference>
<proteinExistence type="predicted"/>
<feature type="domain" description="Roadblock/LAMTOR2" evidence="1">
    <location>
        <begin position="8"/>
        <end position="102"/>
    </location>
</feature>
<keyword evidence="3" id="KW-1185">Reference proteome</keyword>
<accession>A0ABT0UQ73</accession>
<dbReference type="SUPFAM" id="SSF103196">
    <property type="entry name" value="Roadblock/LC7 domain"/>
    <property type="match status" value="1"/>
</dbReference>